<dbReference type="InterPro" id="IPR006143">
    <property type="entry name" value="RND_pump_MFP"/>
</dbReference>
<evidence type="ECO:0000256" key="1">
    <source>
        <dbReference type="ARBA" id="ARBA00009477"/>
    </source>
</evidence>
<evidence type="ECO:0000259" key="3">
    <source>
        <dbReference type="Pfam" id="PF25954"/>
    </source>
</evidence>
<reference evidence="5 6" key="1">
    <citation type="submission" date="2022-02" db="EMBL/GenBank/DDBJ databases">
        <title>Draft genome sequence of Mezorhizobium retamae strain IRAMC:0171 isolated from Retama raetam nodules.</title>
        <authorList>
            <person name="Bengaied R."/>
            <person name="Sbissi I."/>
            <person name="Huber K."/>
            <person name="Ghodbane F."/>
            <person name="Nouioui I."/>
            <person name="Tarhouni M."/>
            <person name="Gtari M."/>
        </authorList>
    </citation>
    <scope>NUCLEOTIDE SEQUENCE [LARGE SCALE GENOMIC DNA]</scope>
    <source>
        <strain evidence="5 6">IRAMC:0171</strain>
    </source>
</reference>
<dbReference type="PANTHER" id="PTHR30469:SF15">
    <property type="entry name" value="HLYD FAMILY OF SECRETION PROTEINS"/>
    <property type="match status" value="1"/>
</dbReference>
<dbReference type="InterPro" id="IPR058627">
    <property type="entry name" value="MdtA-like_C"/>
</dbReference>
<evidence type="ECO:0000313" key="5">
    <source>
        <dbReference type="EMBL" id="MCG7506458.1"/>
    </source>
</evidence>
<dbReference type="SUPFAM" id="SSF111369">
    <property type="entry name" value="HlyD-like secretion proteins"/>
    <property type="match status" value="1"/>
</dbReference>
<organism evidence="5 6">
    <name type="scientific">Mesorhizobium retamae</name>
    <dbReference type="NCBI Taxonomy" id="2912854"/>
    <lineage>
        <taxon>Bacteria</taxon>
        <taxon>Pseudomonadati</taxon>
        <taxon>Pseudomonadota</taxon>
        <taxon>Alphaproteobacteria</taxon>
        <taxon>Hyphomicrobiales</taxon>
        <taxon>Phyllobacteriaceae</taxon>
        <taxon>Mesorhizobium</taxon>
    </lineage>
</organism>
<evidence type="ECO:0000256" key="2">
    <source>
        <dbReference type="SAM" id="Coils"/>
    </source>
</evidence>
<keyword evidence="6" id="KW-1185">Reference proteome</keyword>
<dbReference type="Pfam" id="PF25954">
    <property type="entry name" value="Beta-barrel_RND_2"/>
    <property type="match status" value="1"/>
</dbReference>
<dbReference type="Proteomes" id="UP001201701">
    <property type="component" value="Unassembled WGS sequence"/>
</dbReference>
<proteinExistence type="inferred from homology"/>
<sequence length="355" mass="37478">MRRLLLFVALPTAALLTACSQKTGDKQPEEAPRPVLSVVVQPRAAQTFGFAGTIEPRYSAALSFRLLGRVVARDVDVGDTVSKGTTLAALDPTALDLSVQAAKAELSNAEAQAANANASEERMRQLLASKNASQAVYDAAQQAKLAANANVERARASLAKSEEQLGYARLFSDFDGVVTAVGAEVGQTVSPGQMVVTVARADAREAVVDIPDWLTGDLAADAPFEVSLQSLPSIKTQARLREMAPQSDDSTRSRRVRLSLVDPSDAFRIGSTVTVTRATTLKPAIELPLSALLEKDGKTQVWIVDEKTASVAPKDIQVAARTNGTFTVADGLDAGTRVVTAGVNSLTPGQKIKLQ</sequence>
<name>A0ABS9QHY8_9HYPH</name>
<gene>
    <name evidence="5" type="ORF">L4923_15640</name>
</gene>
<evidence type="ECO:0000313" key="6">
    <source>
        <dbReference type="Proteomes" id="UP001201701"/>
    </source>
</evidence>
<dbReference type="Gene3D" id="2.40.420.20">
    <property type="match status" value="1"/>
</dbReference>
<feature type="domain" description="Multidrug resistance protein MdtA-like C-terminal permuted SH3" evidence="4">
    <location>
        <begin position="285"/>
        <end position="343"/>
    </location>
</feature>
<dbReference type="Pfam" id="PF25967">
    <property type="entry name" value="RND-MFP_C"/>
    <property type="match status" value="1"/>
</dbReference>
<dbReference type="Gene3D" id="2.40.30.170">
    <property type="match status" value="1"/>
</dbReference>
<feature type="coiled-coil region" evidence="2">
    <location>
        <begin position="99"/>
        <end position="164"/>
    </location>
</feature>
<dbReference type="Gene3D" id="1.10.287.470">
    <property type="entry name" value="Helix hairpin bin"/>
    <property type="match status" value="1"/>
</dbReference>
<keyword evidence="2" id="KW-0175">Coiled coil</keyword>
<evidence type="ECO:0000259" key="4">
    <source>
        <dbReference type="Pfam" id="PF25967"/>
    </source>
</evidence>
<dbReference type="PANTHER" id="PTHR30469">
    <property type="entry name" value="MULTIDRUG RESISTANCE PROTEIN MDTA"/>
    <property type="match status" value="1"/>
</dbReference>
<dbReference type="NCBIfam" id="TIGR01730">
    <property type="entry name" value="RND_mfp"/>
    <property type="match status" value="1"/>
</dbReference>
<dbReference type="EMBL" id="JAKREW010000014">
    <property type="protein sequence ID" value="MCG7506458.1"/>
    <property type="molecule type" value="Genomic_DNA"/>
</dbReference>
<dbReference type="RefSeq" id="WP_239366665.1">
    <property type="nucleotide sequence ID" value="NZ_JAKREW010000014.1"/>
</dbReference>
<dbReference type="InterPro" id="IPR058792">
    <property type="entry name" value="Beta-barrel_RND_2"/>
</dbReference>
<comment type="caution">
    <text evidence="5">The sequence shown here is derived from an EMBL/GenBank/DDBJ whole genome shotgun (WGS) entry which is preliminary data.</text>
</comment>
<dbReference type="Gene3D" id="2.40.50.100">
    <property type="match status" value="1"/>
</dbReference>
<dbReference type="PROSITE" id="PS51257">
    <property type="entry name" value="PROKAR_LIPOPROTEIN"/>
    <property type="match status" value="1"/>
</dbReference>
<protein>
    <submittedName>
        <fullName evidence="5">Efflux RND transporter periplasmic adaptor subunit</fullName>
    </submittedName>
</protein>
<accession>A0ABS9QHY8</accession>
<feature type="domain" description="CusB-like beta-barrel" evidence="3">
    <location>
        <begin position="207"/>
        <end position="278"/>
    </location>
</feature>
<comment type="similarity">
    <text evidence="1">Belongs to the membrane fusion protein (MFP) (TC 8.A.1) family.</text>
</comment>